<keyword evidence="1" id="KW-0812">Transmembrane</keyword>
<evidence type="ECO:0000313" key="3">
    <source>
        <dbReference type="Proteomes" id="UP000606786"/>
    </source>
</evidence>
<keyword evidence="1" id="KW-0472">Membrane</keyword>
<accession>A0A811UIZ9</accession>
<keyword evidence="1" id="KW-1133">Transmembrane helix</keyword>
<feature type="transmembrane region" description="Helical" evidence="1">
    <location>
        <begin position="120"/>
        <end position="145"/>
    </location>
</feature>
<feature type="transmembrane region" description="Helical" evidence="1">
    <location>
        <begin position="20"/>
        <end position="45"/>
    </location>
</feature>
<sequence>MMRPTRYMRPYILQPANFSTPVGGGALVVVVVVVVVDVSALFLSACGKLCTLLLRAGSNPSNSFNEFLYCSRSKKSSLVCWPTTNGCCVVRFTSKLVSMKGSVSNGERSRGFVVGAERCVVVDVGVAGVLVVLLTFVVLLSRLWLPAAAVGVLVV</sequence>
<proteinExistence type="predicted"/>
<gene>
    <name evidence="2" type="ORF">CCAP1982_LOCUS6907</name>
</gene>
<protein>
    <submittedName>
        <fullName evidence="2">(Mediterranean fruit fly) hypothetical protein</fullName>
    </submittedName>
</protein>
<comment type="caution">
    <text evidence="2">The sequence shown here is derived from an EMBL/GenBank/DDBJ whole genome shotgun (WGS) entry which is preliminary data.</text>
</comment>
<dbReference type="EMBL" id="CAJHJT010000012">
    <property type="protein sequence ID" value="CAD6998298.1"/>
    <property type="molecule type" value="Genomic_DNA"/>
</dbReference>
<reference evidence="2" key="1">
    <citation type="submission" date="2020-11" db="EMBL/GenBank/DDBJ databases">
        <authorList>
            <person name="Whitehead M."/>
        </authorList>
    </citation>
    <scope>NUCLEOTIDE SEQUENCE</scope>
    <source>
        <strain evidence="2">EGII</strain>
    </source>
</reference>
<keyword evidence="3" id="KW-1185">Reference proteome</keyword>
<dbReference type="AlphaFoldDB" id="A0A811UIZ9"/>
<evidence type="ECO:0000256" key="1">
    <source>
        <dbReference type="SAM" id="Phobius"/>
    </source>
</evidence>
<dbReference type="Proteomes" id="UP000606786">
    <property type="component" value="Unassembled WGS sequence"/>
</dbReference>
<organism evidence="2 3">
    <name type="scientific">Ceratitis capitata</name>
    <name type="common">Mediterranean fruit fly</name>
    <name type="synonym">Tephritis capitata</name>
    <dbReference type="NCBI Taxonomy" id="7213"/>
    <lineage>
        <taxon>Eukaryota</taxon>
        <taxon>Metazoa</taxon>
        <taxon>Ecdysozoa</taxon>
        <taxon>Arthropoda</taxon>
        <taxon>Hexapoda</taxon>
        <taxon>Insecta</taxon>
        <taxon>Pterygota</taxon>
        <taxon>Neoptera</taxon>
        <taxon>Endopterygota</taxon>
        <taxon>Diptera</taxon>
        <taxon>Brachycera</taxon>
        <taxon>Muscomorpha</taxon>
        <taxon>Tephritoidea</taxon>
        <taxon>Tephritidae</taxon>
        <taxon>Ceratitis</taxon>
        <taxon>Ceratitis</taxon>
    </lineage>
</organism>
<name>A0A811UIZ9_CERCA</name>
<evidence type="ECO:0000313" key="2">
    <source>
        <dbReference type="EMBL" id="CAD6998298.1"/>
    </source>
</evidence>